<dbReference type="InterPro" id="IPR017853">
    <property type="entry name" value="GH"/>
</dbReference>
<dbReference type="InterPro" id="IPR038637">
    <property type="entry name" value="NPCBM_sf"/>
</dbReference>
<evidence type="ECO:0000256" key="3">
    <source>
        <dbReference type="SAM" id="MobiDB-lite"/>
    </source>
</evidence>
<dbReference type="Gene3D" id="2.60.120.200">
    <property type="match status" value="2"/>
</dbReference>
<dbReference type="Gene3D" id="2.60.120.1060">
    <property type="entry name" value="NPCBM/NEW2 domain"/>
    <property type="match status" value="1"/>
</dbReference>
<dbReference type="Gene3D" id="2.70.98.10">
    <property type="match status" value="1"/>
</dbReference>
<accession>A0ABS9MLF8</accession>
<organism evidence="7 8">
    <name type="scientific">Anaeromassilibacillus senegalensis</name>
    <dbReference type="NCBI Taxonomy" id="1673717"/>
    <lineage>
        <taxon>Bacteria</taxon>
        <taxon>Bacillati</taxon>
        <taxon>Bacillota</taxon>
        <taxon>Clostridia</taxon>
        <taxon>Eubacteriales</taxon>
        <taxon>Acutalibacteraceae</taxon>
        <taxon>Anaeromassilibacillus</taxon>
    </lineage>
</organism>
<dbReference type="InterPro" id="IPR013320">
    <property type="entry name" value="ConA-like_dom_sf"/>
</dbReference>
<dbReference type="Pfam" id="PF14509">
    <property type="entry name" value="GH97_C"/>
    <property type="match status" value="1"/>
</dbReference>
<feature type="chain" id="PRO_5045680094" evidence="4">
    <location>
        <begin position="29"/>
        <end position="2040"/>
    </location>
</feature>
<dbReference type="PANTHER" id="PTHR35803:SF2">
    <property type="entry name" value="RETAINING ALPHA-GALACTOSIDASE"/>
    <property type="match status" value="1"/>
</dbReference>
<evidence type="ECO:0000256" key="1">
    <source>
        <dbReference type="ARBA" id="ARBA00022801"/>
    </source>
</evidence>
<dbReference type="InterPro" id="IPR013780">
    <property type="entry name" value="Glyco_hydro_b"/>
</dbReference>
<dbReference type="GO" id="GO:0016787">
    <property type="term" value="F:hydrolase activity"/>
    <property type="evidence" value="ECO:0007669"/>
    <property type="project" value="UniProtKB-KW"/>
</dbReference>
<dbReference type="Gene3D" id="2.60.40.1080">
    <property type="match status" value="3"/>
</dbReference>
<feature type="region of interest" description="Disordered" evidence="3">
    <location>
        <begin position="1836"/>
        <end position="1868"/>
    </location>
</feature>
<dbReference type="SUPFAM" id="SSF51445">
    <property type="entry name" value="(Trans)glycosidases"/>
    <property type="match status" value="1"/>
</dbReference>
<dbReference type="SMART" id="SM00635">
    <property type="entry name" value="BID_2"/>
    <property type="match status" value="3"/>
</dbReference>
<name>A0ABS9MLF8_9FIRM</name>
<keyword evidence="4" id="KW-0732">Signal</keyword>
<dbReference type="InterPro" id="IPR041542">
    <property type="entry name" value="GH43_C2"/>
</dbReference>
<dbReference type="SUPFAM" id="SSF49373">
    <property type="entry name" value="Invasin/intimin cell-adhesion fragments"/>
    <property type="match status" value="3"/>
</dbReference>
<dbReference type="InterPro" id="IPR029483">
    <property type="entry name" value="GH97_C"/>
</dbReference>
<keyword evidence="8" id="KW-1185">Reference proteome</keyword>
<dbReference type="Pfam" id="PF10566">
    <property type="entry name" value="Glyco_hydro_97"/>
    <property type="match status" value="1"/>
</dbReference>
<dbReference type="Pfam" id="PF14508">
    <property type="entry name" value="GH97_N"/>
    <property type="match status" value="1"/>
</dbReference>
<evidence type="ECO:0000313" key="7">
    <source>
        <dbReference type="EMBL" id="MCG4611655.1"/>
    </source>
</evidence>
<dbReference type="Pfam" id="PF17851">
    <property type="entry name" value="GH43_C2"/>
    <property type="match status" value="2"/>
</dbReference>
<dbReference type="Gene3D" id="1.20.1270.90">
    <property type="entry name" value="AF1782-like"/>
    <property type="match status" value="3"/>
</dbReference>
<dbReference type="InterPro" id="IPR008979">
    <property type="entry name" value="Galactose-bd-like_sf"/>
</dbReference>
<proteinExistence type="predicted"/>
<dbReference type="InterPro" id="IPR019563">
    <property type="entry name" value="GH97_catalytic"/>
</dbReference>
<protein>
    <submittedName>
        <fullName evidence="7">Glycoside hydrolase family 97 catalytic domain-containing protein</fullName>
    </submittedName>
</protein>
<dbReference type="InterPro" id="IPR013785">
    <property type="entry name" value="Aldolase_TIM"/>
</dbReference>
<gene>
    <name evidence="7" type="ORF">L0P57_12035</name>
</gene>
<dbReference type="PANTHER" id="PTHR35803">
    <property type="entry name" value="GLUCAN 1,4-ALPHA-GLUCOSIDASE SUSB-RELATED"/>
    <property type="match status" value="1"/>
</dbReference>
<evidence type="ECO:0000259" key="6">
    <source>
        <dbReference type="SMART" id="SM00776"/>
    </source>
</evidence>
<feature type="domain" description="BIG2" evidence="5">
    <location>
        <begin position="905"/>
        <end position="981"/>
    </location>
</feature>
<dbReference type="Proteomes" id="UP001298681">
    <property type="component" value="Unassembled WGS sequence"/>
</dbReference>
<comment type="caution">
    <text evidence="7">The sequence shown here is derived from an EMBL/GenBank/DDBJ whole genome shotgun (WGS) entry which is preliminary data.</text>
</comment>
<dbReference type="InterPro" id="IPR013222">
    <property type="entry name" value="Glyco_hyd_98_carb-bd"/>
</dbReference>
<keyword evidence="2" id="KW-0326">Glycosidase</keyword>
<dbReference type="Gene3D" id="2.60.40.1180">
    <property type="entry name" value="Golgi alpha-mannosidase II"/>
    <property type="match status" value="1"/>
</dbReference>
<dbReference type="InterPro" id="IPR008964">
    <property type="entry name" value="Invasin/intimin_cell_adhesion"/>
</dbReference>
<dbReference type="Gene3D" id="3.20.20.70">
    <property type="entry name" value="Aldolase class I"/>
    <property type="match status" value="1"/>
</dbReference>
<feature type="domain" description="BIG2" evidence="5">
    <location>
        <begin position="209"/>
        <end position="291"/>
    </location>
</feature>
<dbReference type="RefSeq" id="WP_237967093.1">
    <property type="nucleotide sequence ID" value="NZ_JAKNHQ010000020.1"/>
</dbReference>
<dbReference type="InterPro" id="IPR014718">
    <property type="entry name" value="GH-type_carb-bd"/>
</dbReference>
<evidence type="ECO:0000256" key="4">
    <source>
        <dbReference type="SAM" id="SignalP"/>
    </source>
</evidence>
<dbReference type="SUPFAM" id="SSF49899">
    <property type="entry name" value="Concanavalin A-like lectins/glucanases"/>
    <property type="match status" value="2"/>
</dbReference>
<evidence type="ECO:0000259" key="5">
    <source>
        <dbReference type="SMART" id="SM00635"/>
    </source>
</evidence>
<dbReference type="InterPro" id="IPR052720">
    <property type="entry name" value="Glycosyl_hydrolase_97"/>
</dbReference>
<sequence length="2040" mass="221789">MKRKTVRSFIAVALALQMVAAGATPVFAAQAAQVVPAANHAVTAVMEDEEGDIALYLSDMDPTSFEVCFGSSLGIDEDIDSKPLRLRNENLDIIEYEKGICAHAASEIVYDISNQGAKSFQAYIGVQADSSYDGEYGECGFTVEVDGVEKYHIDDLSGLEAQQFVDVEIPEGAQTLTLKTDNGTNGSTICDHSLWCDAKILCDREIQTTLDSAAVTAQQSVLPIGKTTQLTPVGYSIGGAVIPSDTLSAAYASSDDGIATVSPDGVVTGVADGVVTITCTMTQGDIVREATVDLIIGKGDPASSWQIASPDGSITALFALHDGKISYASFKDNNLVVDNSYVGLTTSLGDFSELSFVDRVDEEINDPYELIGAKVTQVENHANQTTLNFTKEGVEGVTFSVIVRAYDDGIAFKYQITAEDESTPITISSENTSLQIPQGSTAYVMPYINHNEQVEEEKQLSELNERYCMPLLYKTPTGEYALISEAGLHGEYCGADIIGNPNGRLDIVFSNEQRSAINTTAPFATPWRFAVIGTSADIAENTMAENLSPANVLEDTSWIQPGVTAWTWLNRESTSDPDVYKKYIDFAAEMGWEYLLLDEGWQPRGSSQGHSEFAYYGYYDWTEDLISYANEKGIGLIAWQNHNDLKKGDEAERRIKELADMGFKGIKPDFFNSQSQDYIQFYIRLMQLTAENHMFINIHGANKTTGERRTYPNALSREGIFGAEQDLFRPADVSAYHNCMLPFMRCAVGPADYTPMFSHRTNTRKQMTIAQMGALTVTYESGIQCFADRPEAYLNSPACDFFKNFPTQWDETKLLAGEPGEYVNTARRSGENWYLGLICNEQRTAEFKLDFLGEGDYYAFIYEDGETVDDITARVETVNKDTVLTIPMAEHGGAMIKILRNMPSQAESITLSESEVTMEPNETANLTVTFTPEDVEYDTVTWTSSNPEVATVLNGKITALKPGVTTITAATGINGNVTATCDVTVRRPEFSLTGDWSIIRSDPENWKLNGENSITITTKPGEYYSNTANAENVFLTPVEGDFTATTKLTFVPGADYQTAGIIVYQDDKNLYGAYKRYHSHFNGNIFTDFALNNGSASEHTKADPNKDAAVYLKVVKEGTTFTAYYSYDNSEWVQIADPLNVSGLTGDLKVGLYAVDGNGKSGSLPATFEDFTINGEAVPFANRYIEATGITLDQTELTMKQYETATLTATVTPEGAQDPITWVSSDPDIATVDENGKITAYEAGTVTITAMTGFNNEVTASCEVTIEPADLVLTDDWSIIRNDPEYWTINDEHSITITTQPGEFYTGTDNAQNVILTPAEGDFTVTTKLDFIPNGDYQTAGIIVYQDTDNIYGAYKRYHSGFGGNIFTDFVMNNGSFSEHTTPDANKDATVYLKVVKEGTTFSSFYSYDNETWTPIADPVEMSGLSGDLKIGLYAVDGNGKTGSLPATFEDFTVNGEVIAFAEAPEKEESTSFNVTYGTNAKLTLNGEEQTIANLLGKYAGDFEEGTELNLSFKPSMDGREFSEVLLNGEPQEITDTAEFTYDTVKGADAESLDFSFTTVSKGVLNTLIDYAETLDEEVAGAVPSVQEKFEEALAEAKVVSETVAVTQQQINDAWGELLDAIHYLDFQAGDKTELKIQLDIAAQIIEASEGLDPSSIEELKAVMEEAQKVYDNRDAMEPEITEAVENLKEAIDNVRHQADKSTLATVIAKAESIDLSEYIEEGQDAFTAALENAKKVYDDPSATQEEVDAAADALNAAITALRKIANKDHLKELMETAQSIDASDYTAASYQNLVNVMAEAQKVLDDNTLAEDDPAAEATIRNMETKLSAAINSLVEDSGNSGSGSGSGSSSSSGSTTSSTTTVTTPDFTLDDATKSCSFRVGERFVFNVQTTSATAPTVTANNANVTVQYVTKTADGYSFQLNGAAMGESIITVTLNGASSTFTANVQEGSVRSDTTGALSIKKGQAYTFKMTVIDGSSATPLFVSGTDGVFKTQFVRQDGNDYYFRIWATGKVGDSSGIYTTMPNQNAVRHCVATIVE</sequence>
<feature type="compositionally biased region" description="Low complexity" evidence="3">
    <location>
        <begin position="1849"/>
        <end position="1866"/>
    </location>
</feature>
<dbReference type="Pfam" id="PF08305">
    <property type="entry name" value="NPCBM"/>
    <property type="match status" value="1"/>
</dbReference>
<keyword evidence="1 7" id="KW-0378">Hydrolase</keyword>
<evidence type="ECO:0000256" key="2">
    <source>
        <dbReference type="ARBA" id="ARBA00023295"/>
    </source>
</evidence>
<dbReference type="InterPro" id="IPR029486">
    <property type="entry name" value="GH97_N"/>
</dbReference>
<dbReference type="SMART" id="SM00776">
    <property type="entry name" value="NPCBM"/>
    <property type="match status" value="1"/>
</dbReference>
<feature type="domain" description="Glycosyl hydrolase family 98 putative carbohydrate-binding module" evidence="6">
    <location>
        <begin position="49"/>
        <end position="202"/>
    </location>
</feature>
<feature type="domain" description="BIG2" evidence="5">
    <location>
        <begin position="1186"/>
        <end position="1263"/>
    </location>
</feature>
<feature type="signal peptide" evidence="4">
    <location>
        <begin position="1"/>
        <end position="28"/>
    </location>
</feature>
<dbReference type="InterPro" id="IPR003343">
    <property type="entry name" value="Big_2"/>
</dbReference>
<evidence type="ECO:0000313" key="8">
    <source>
        <dbReference type="Proteomes" id="UP001298681"/>
    </source>
</evidence>
<dbReference type="Pfam" id="PF07554">
    <property type="entry name" value="FIVAR"/>
    <property type="match status" value="4"/>
</dbReference>
<reference evidence="7 8" key="1">
    <citation type="submission" date="2022-01" db="EMBL/GenBank/DDBJ databases">
        <title>Collection of gut derived symbiotic bacterial strains cultured from healthy donors.</title>
        <authorList>
            <person name="Lin H."/>
            <person name="Kohout C."/>
            <person name="Waligurski E."/>
            <person name="Pamer E.G."/>
        </authorList>
    </citation>
    <scope>NUCLEOTIDE SEQUENCE [LARGE SCALE GENOMIC DNA]</scope>
    <source>
        <strain evidence="7 8">DFI.7.58</strain>
    </source>
</reference>
<dbReference type="EMBL" id="JAKNHQ010000020">
    <property type="protein sequence ID" value="MCG4611655.1"/>
    <property type="molecule type" value="Genomic_DNA"/>
</dbReference>
<dbReference type="Pfam" id="PF02368">
    <property type="entry name" value="Big_2"/>
    <property type="match status" value="3"/>
</dbReference>
<dbReference type="SUPFAM" id="SSF49785">
    <property type="entry name" value="Galactose-binding domain-like"/>
    <property type="match status" value="1"/>
</dbReference>